<evidence type="ECO:0000259" key="2">
    <source>
        <dbReference type="Pfam" id="PF08327"/>
    </source>
</evidence>
<comment type="similarity">
    <text evidence="1">Belongs to the AHA1 family.</text>
</comment>
<sequence>MSQDVVLEVFYPHPPEQVWKALTDRRALNAWMMDNDFEACLGHQFQFQRCSPLGQKLTIYCEVLEIEAPKRLVYSWKEHPTSEPSRVTWILAPVEDGTQVQLYHRSEAATSVPGFGISIIDRAARATMNDHFTAPIPAMPPLQPASCMVKNDSHQVLESLNRRTNWHYWLEQRLAELLIQSHL</sequence>
<dbReference type="Gene3D" id="3.30.530.20">
    <property type="match status" value="1"/>
</dbReference>
<name>A0A6M0S237_9CYAN</name>
<evidence type="ECO:0000313" key="4">
    <source>
        <dbReference type="Proteomes" id="UP000473574"/>
    </source>
</evidence>
<dbReference type="InterPro" id="IPR023393">
    <property type="entry name" value="START-like_dom_sf"/>
</dbReference>
<dbReference type="InterPro" id="IPR013538">
    <property type="entry name" value="ASHA1/2-like_C"/>
</dbReference>
<dbReference type="RefSeq" id="WP_163660160.1">
    <property type="nucleotide sequence ID" value="NZ_QZCE01000001.1"/>
</dbReference>
<protein>
    <submittedName>
        <fullName evidence="3">SRPBCC domain-containing protein</fullName>
    </submittedName>
</protein>
<organism evidence="3 4">
    <name type="scientific">Adonisia turfae CCMR0082</name>
    <dbReference type="NCBI Taxonomy" id="2304604"/>
    <lineage>
        <taxon>Bacteria</taxon>
        <taxon>Bacillati</taxon>
        <taxon>Cyanobacteriota</taxon>
        <taxon>Adonisia</taxon>
        <taxon>Adonisia turfae</taxon>
    </lineage>
</organism>
<comment type="caution">
    <text evidence="3">The sequence shown here is derived from an EMBL/GenBank/DDBJ whole genome shotgun (WGS) entry which is preliminary data.</text>
</comment>
<evidence type="ECO:0000313" key="3">
    <source>
        <dbReference type="EMBL" id="NEZ62031.1"/>
    </source>
</evidence>
<gene>
    <name evidence="3" type="ORF">D0962_04450</name>
</gene>
<proteinExistence type="inferred from homology"/>
<accession>A0A6M0S237</accession>
<dbReference type="Proteomes" id="UP000473574">
    <property type="component" value="Unassembled WGS sequence"/>
</dbReference>
<dbReference type="SUPFAM" id="SSF55961">
    <property type="entry name" value="Bet v1-like"/>
    <property type="match status" value="1"/>
</dbReference>
<dbReference type="EMBL" id="QZCE01000001">
    <property type="protein sequence ID" value="NEZ62031.1"/>
    <property type="molecule type" value="Genomic_DNA"/>
</dbReference>
<evidence type="ECO:0000256" key="1">
    <source>
        <dbReference type="ARBA" id="ARBA00006817"/>
    </source>
</evidence>
<feature type="domain" description="Activator of Hsp90 ATPase homologue 1/2-like C-terminal" evidence="2">
    <location>
        <begin position="13"/>
        <end position="110"/>
    </location>
</feature>
<dbReference type="Pfam" id="PF08327">
    <property type="entry name" value="AHSA1"/>
    <property type="match status" value="1"/>
</dbReference>
<reference evidence="3 4" key="1">
    <citation type="journal article" date="2020" name="Microb. Ecol.">
        <title>Ecogenomics of the Marine Benthic Filamentous Cyanobacterium Adonisia.</title>
        <authorList>
            <person name="Walter J.M."/>
            <person name="Coutinho F.H."/>
            <person name="Leomil L."/>
            <person name="Hargreaves P.I."/>
            <person name="Campeao M.E."/>
            <person name="Vieira V.V."/>
            <person name="Silva B.S."/>
            <person name="Fistarol G.O."/>
            <person name="Salomon P.S."/>
            <person name="Sawabe T."/>
            <person name="Mino S."/>
            <person name="Hosokawa M."/>
            <person name="Miyashita H."/>
            <person name="Maruyama F."/>
            <person name="van Verk M.C."/>
            <person name="Dutilh B.E."/>
            <person name="Thompson C.C."/>
            <person name="Thompson F.L."/>
        </authorList>
    </citation>
    <scope>NUCLEOTIDE SEQUENCE [LARGE SCALE GENOMIC DNA]</scope>
    <source>
        <strain evidence="3 4">CCMR0082</strain>
    </source>
</reference>
<dbReference type="CDD" id="cd07814">
    <property type="entry name" value="SRPBCC_CalC_Aha1-like"/>
    <property type="match status" value="1"/>
</dbReference>
<dbReference type="AlphaFoldDB" id="A0A6M0S237"/>